<proteinExistence type="inferred from homology"/>
<dbReference type="Proteomes" id="UP000467193">
    <property type="component" value="Chromosome"/>
</dbReference>
<organism evidence="3 4">
    <name type="scientific">Mycolicibacterium sediminis</name>
    <dbReference type="NCBI Taxonomy" id="1286180"/>
    <lineage>
        <taxon>Bacteria</taxon>
        <taxon>Bacillati</taxon>
        <taxon>Actinomycetota</taxon>
        <taxon>Actinomycetes</taxon>
        <taxon>Mycobacteriales</taxon>
        <taxon>Mycobacteriaceae</taxon>
        <taxon>Mycolicibacterium</taxon>
    </lineage>
</organism>
<dbReference type="KEGG" id="msei:MSEDJ_20220"/>
<dbReference type="AlphaFoldDB" id="A0A7I7QQ02"/>
<dbReference type="InterPro" id="IPR005123">
    <property type="entry name" value="Oxoglu/Fe-dep_dioxygenase_dom"/>
</dbReference>
<dbReference type="RefSeq" id="WP_163796747.1">
    <property type="nucleotide sequence ID" value="NZ_AP022588.1"/>
</dbReference>
<evidence type="ECO:0000259" key="2">
    <source>
        <dbReference type="PROSITE" id="PS51471"/>
    </source>
</evidence>
<keyword evidence="1" id="KW-0560">Oxidoreductase</keyword>
<feature type="domain" description="Fe2OG dioxygenase" evidence="2">
    <location>
        <begin position="102"/>
        <end position="247"/>
    </location>
</feature>
<name>A0A7I7QQ02_9MYCO</name>
<comment type="similarity">
    <text evidence="1">Belongs to the iron/ascorbate-dependent oxidoreductase family.</text>
</comment>
<dbReference type="SUPFAM" id="SSF51197">
    <property type="entry name" value="Clavaminate synthase-like"/>
    <property type="match status" value="1"/>
</dbReference>
<keyword evidence="1" id="KW-0408">Iron</keyword>
<keyword evidence="1" id="KW-0479">Metal-binding</keyword>
<accession>A0A7I7QQ02</accession>
<evidence type="ECO:0000313" key="3">
    <source>
        <dbReference type="EMBL" id="BBY27926.1"/>
    </source>
</evidence>
<dbReference type="Gene3D" id="2.60.120.620">
    <property type="entry name" value="q2cbj1_9rhob like domain"/>
    <property type="match status" value="1"/>
</dbReference>
<dbReference type="GO" id="GO:0046872">
    <property type="term" value="F:metal ion binding"/>
    <property type="evidence" value="ECO:0007669"/>
    <property type="project" value="UniProtKB-KW"/>
</dbReference>
<dbReference type="GO" id="GO:0016491">
    <property type="term" value="F:oxidoreductase activity"/>
    <property type="evidence" value="ECO:0007669"/>
    <property type="project" value="UniProtKB-KW"/>
</dbReference>
<protein>
    <recommendedName>
        <fullName evidence="2">Fe2OG dioxygenase domain-containing protein</fullName>
    </recommendedName>
</protein>
<evidence type="ECO:0000313" key="4">
    <source>
        <dbReference type="Proteomes" id="UP000467193"/>
    </source>
</evidence>
<gene>
    <name evidence="3" type="ORF">MSEDJ_20220</name>
</gene>
<dbReference type="EMBL" id="AP022588">
    <property type="protein sequence ID" value="BBY27926.1"/>
    <property type="molecule type" value="Genomic_DNA"/>
</dbReference>
<sequence>MAFVVSTESTVTDEDRRSRIYSGEVFCIPPRATVAAFAEFAWTMIVEAFGDVDPVTAHESLAVEEYVKILGPLKTGFTHSPQSKELLRAVMADFGADLGLTYFDVPKLRVVPPASYLNAGLGYNYTPHRDTWYSSPQSQNNWWAPIRGVTADSCMVFHPEYWQTPANNTSAEFDAYEWNQSSRRDAALYIKSDPRPHPRLSGTGPGAGVRLIGDAGSILSFSGAQLHATVPNTTREARFSIDFRTVHLDDLVSNAGPPNVDSHSTGTSLRDYRRADTLDALPEEVVSQYDHGGKSDGVLVFDPSVLGVG</sequence>
<reference evidence="3 4" key="1">
    <citation type="journal article" date="2019" name="Emerg. Microbes Infect.">
        <title>Comprehensive subspecies identification of 175 nontuberculous mycobacteria species based on 7547 genomic profiles.</title>
        <authorList>
            <person name="Matsumoto Y."/>
            <person name="Kinjo T."/>
            <person name="Motooka D."/>
            <person name="Nabeya D."/>
            <person name="Jung N."/>
            <person name="Uechi K."/>
            <person name="Horii T."/>
            <person name="Iida T."/>
            <person name="Fujita J."/>
            <person name="Nakamura S."/>
        </authorList>
    </citation>
    <scope>NUCLEOTIDE SEQUENCE [LARGE SCALE GENOMIC DNA]</scope>
    <source>
        <strain evidence="3 4">JCM 17899</strain>
    </source>
</reference>
<dbReference type="PROSITE" id="PS51471">
    <property type="entry name" value="FE2OG_OXY"/>
    <property type="match status" value="1"/>
</dbReference>
<evidence type="ECO:0000256" key="1">
    <source>
        <dbReference type="RuleBase" id="RU003682"/>
    </source>
</evidence>
<keyword evidence="4" id="KW-1185">Reference proteome</keyword>